<proteinExistence type="inferred from homology"/>
<evidence type="ECO:0000256" key="3">
    <source>
        <dbReference type="ARBA" id="ARBA00023239"/>
    </source>
</evidence>
<dbReference type="Gene3D" id="3.20.20.60">
    <property type="entry name" value="Phosphoenolpyruvate-binding domains"/>
    <property type="match status" value="1"/>
</dbReference>
<evidence type="ECO:0000256" key="2">
    <source>
        <dbReference type="ARBA" id="ARBA00022723"/>
    </source>
</evidence>
<reference evidence="5" key="1">
    <citation type="journal article" date="2023" name="Int. J. Syst. Evol. Microbiol.">
        <title>Collibacillus ludicampi gen. nov., sp. nov., a new soil bacterium of the family Alicyclobacillaceae.</title>
        <authorList>
            <person name="Jojima T."/>
            <person name="Ioku Y."/>
            <person name="Fukuta Y."/>
            <person name="Shirasaka N."/>
            <person name="Matsumura Y."/>
            <person name="Mori M."/>
        </authorList>
    </citation>
    <scope>NUCLEOTIDE SEQUENCE</scope>
    <source>
        <strain evidence="5">TP075</strain>
    </source>
</reference>
<dbReference type="InterPro" id="IPR040442">
    <property type="entry name" value="Pyrv_kinase-like_dom_sf"/>
</dbReference>
<dbReference type="EMBL" id="BOQE01000001">
    <property type="protein sequence ID" value="GIM45867.1"/>
    <property type="molecule type" value="Genomic_DNA"/>
</dbReference>
<dbReference type="PANTHER" id="PTHR30502">
    <property type="entry name" value="2-KETO-3-DEOXY-L-RHAMNONATE ALDOLASE"/>
    <property type="match status" value="1"/>
</dbReference>
<comment type="similarity">
    <text evidence="1">Belongs to the HpcH/HpaI aldolase family.</text>
</comment>
<protein>
    <submittedName>
        <fullName evidence="5">2-keto-3-deoxy-L-rhamnonate aldolase</fullName>
    </submittedName>
</protein>
<evidence type="ECO:0000313" key="6">
    <source>
        <dbReference type="Proteomes" id="UP001057291"/>
    </source>
</evidence>
<dbReference type="GO" id="GO:0046872">
    <property type="term" value="F:metal ion binding"/>
    <property type="evidence" value="ECO:0007669"/>
    <property type="project" value="UniProtKB-KW"/>
</dbReference>
<keyword evidence="6" id="KW-1185">Reference proteome</keyword>
<dbReference type="GO" id="GO:0005737">
    <property type="term" value="C:cytoplasm"/>
    <property type="evidence" value="ECO:0007669"/>
    <property type="project" value="TreeGrafter"/>
</dbReference>
<evidence type="ECO:0000313" key="5">
    <source>
        <dbReference type="EMBL" id="GIM45867.1"/>
    </source>
</evidence>
<dbReference type="PANTHER" id="PTHR30502:SF0">
    <property type="entry name" value="PHOSPHOENOLPYRUVATE CARBOXYLASE FAMILY PROTEIN"/>
    <property type="match status" value="1"/>
</dbReference>
<name>A0AAV4LEJ7_9BACL</name>
<sequence>MNAIRERLRAGETLYGTWLRIPHPIVMEVLGQSGFDFIHVDMEHGPIGTGELGNLLLAAKAVNTPAIVRLPGKEGSLIGRTLDMGASGVIIPQVNNGEEAAQVIKAARFHPLGKRGMGGACRADGYGKLGFHEFASVSNEQTLLVLQIETKEAVERLDEILDISGDSVDVFYIGPADLSQSLGIPGNFDDSLFQRTLQWVVKRVRSRGKILGIHAASVQAAKEFAALGIQYINCSIDIELLVKGAKELAEQLKEG</sequence>
<comment type="caution">
    <text evidence="5">The sequence shown here is derived from an EMBL/GenBank/DDBJ whole genome shotgun (WGS) entry which is preliminary data.</text>
</comment>
<keyword evidence="3" id="KW-0456">Lyase</keyword>
<dbReference type="InterPro" id="IPR015813">
    <property type="entry name" value="Pyrv/PenolPyrv_kinase-like_dom"/>
</dbReference>
<dbReference type="Pfam" id="PF03328">
    <property type="entry name" value="HpcH_HpaI"/>
    <property type="match status" value="1"/>
</dbReference>
<evidence type="ECO:0000259" key="4">
    <source>
        <dbReference type="Pfam" id="PF03328"/>
    </source>
</evidence>
<dbReference type="InterPro" id="IPR005000">
    <property type="entry name" value="Aldolase/citrate-lyase_domain"/>
</dbReference>
<dbReference type="Proteomes" id="UP001057291">
    <property type="component" value="Unassembled WGS sequence"/>
</dbReference>
<dbReference type="AlphaFoldDB" id="A0AAV4LEJ7"/>
<dbReference type="InterPro" id="IPR050251">
    <property type="entry name" value="HpcH-HpaI_aldolase"/>
</dbReference>
<accession>A0AAV4LEJ7</accession>
<feature type="domain" description="HpcH/HpaI aldolase/citrate lyase" evidence="4">
    <location>
        <begin position="15"/>
        <end position="242"/>
    </location>
</feature>
<keyword evidence="2" id="KW-0479">Metal-binding</keyword>
<evidence type="ECO:0000256" key="1">
    <source>
        <dbReference type="ARBA" id="ARBA00005568"/>
    </source>
</evidence>
<dbReference type="RefSeq" id="WP_282199030.1">
    <property type="nucleotide sequence ID" value="NZ_BOQE01000001.1"/>
</dbReference>
<organism evidence="5 6">
    <name type="scientific">Collibacillus ludicampi</name>
    <dbReference type="NCBI Taxonomy" id="2771369"/>
    <lineage>
        <taxon>Bacteria</taxon>
        <taxon>Bacillati</taxon>
        <taxon>Bacillota</taxon>
        <taxon>Bacilli</taxon>
        <taxon>Bacillales</taxon>
        <taxon>Alicyclobacillaceae</taxon>
        <taxon>Collibacillus</taxon>
    </lineage>
</organism>
<dbReference type="GO" id="GO:0016832">
    <property type="term" value="F:aldehyde-lyase activity"/>
    <property type="evidence" value="ECO:0007669"/>
    <property type="project" value="TreeGrafter"/>
</dbReference>
<gene>
    <name evidence="5" type="primary">rhmA</name>
    <name evidence="5" type="ORF">DNHGIG_14160</name>
</gene>
<dbReference type="SUPFAM" id="SSF51621">
    <property type="entry name" value="Phosphoenolpyruvate/pyruvate domain"/>
    <property type="match status" value="1"/>
</dbReference>